<reference evidence="2" key="1">
    <citation type="submission" date="2021-01" db="EMBL/GenBank/DDBJ databases">
        <title>Rhizobium sp. strain KVB221 16S ribosomal RNA gene Genome sequencing and assembly.</title>
        <authorList>
            <person name="Kang M."/>
        </authorList>
    </citation>
    <scope>NUCLEOTIDE SEQUENCE</scope>
    <source>
        <strain evidence="2">KVB221</strain>
    </source>
</reference>
<sequence length="136" mass="15278">MAYLKLTRRDDWHPRLLDYVHAQERTPFNWGQSDCLLFVAGAIEAMTGEDVAAPYRGKYSSFEEARALLGKSTLSFVRSQLREREHQTRAMGGDIGAKKEGGDWTYGVFVGPYLYVKTADGVGILPRSEAQKAFEV</sequence>
<gene>
    <name evidence="2" type="ORF">JJB09_18625</name>
</gene>
<comment type="caution">
    <text evidence="2">The sequence shown here is derived from an EMBL/GenBank/DDBJ whole genome shotgun (WGS) entry which is preliminary data.</text>
</comment>
<evidence type="ECO:0000259" key="1">
    <source>
        <dbReference type="Pfam" id="PF22262"/>
    </source>
</evidence>
<dbReference type="AlphaFoldDB" id="A0A936YVU1"/>
<organism evidence="2 3">
    <name type="scientific">Rhizobium setariae</name>
    <dbReference type="NCBI Taxonomy" id="2801340"/>
    <lineage>
        <taxon>Bacteria</taxon>
        <taxon>Pseudomonadati</taxon>
        <taxon>Pseudomonadota</taxon>
        <taxon>Alphaproteobacteria</taxon>
        <taxon>Hyphomicrobiales</taxon>
        <taxon>Rhizobiaceae</taxon>
        <taxon>Rhizobium/Agrobacterium group</taxon>
        <taxon>Rhizobium</taxon>
    </lineage>
</organism>
<evidence type="ECO:0000313" key="2">
    <source>
        <dbReference type="EMBL" id="MBL0374040.1"/>
    </source>
</evidence>
<dbReference type="EMBL" id="JAEQNC010000010">
    <property type="protein sequence ID" value="MBL0374040.1"/>
    <property type="molecule type" value="Genomic_DNA"/>
</dbReference>
<dbReference type="RefSeq" id="WP_201661590.1">
    <property type="nucleotide sequence ID" value="NZ_JAEQNC010000010.1"/>
</dbReference>
<evidence type="ECO:0000313" key="3">
    <source>
        <dbReference type="Proteomes" id="UP000633219"/>
    </source>
</evidence>
<keyword evidence="3" id="KW-1185">Reference proteome</keyword>
<proteinExistence type="predicted"/>
<dbReference type="InterPro" id="IPR053802">
    <property type="entry name" value="DUF6950"/>
</dbReference>
<name>A0A936YVU1_9HYPH</name>
<protein>
    <recommendedName>
        <fullName evidence="1">DUF6950 domain-containing protein</fullName>
    </recommendedName>
</protein>
<dbReference type="Proteomes" id="UP000633219">
    <property type="component" value="Unassembled WGS sequence"/>
</dbReference>
<accession>A0A936YVU1</accession>
<feature type="domain" description="DUF6950" evidence="1">
    <location>
        <begin position="7"/>
        <end position="136"/>
    </location>
</feature>
<dbReference type="Pfam" id="PF22262">
    <property type="entry name" value="DUF6950"/>
    <property type="match status" value="1"/>
</dbReference>